<dbReference type="InterPro" id="IPR003439">
    <property type="entry name" value="ABC_transporter-like_ATP-bd"/>
</dbReference>
<dbReference type="Pfam" id="PF00664">
    <property type="entry name" value="ABC_membrane"/>
    <property type="match status" value="1"/>
</dbReference>
<evidence type="ECO:0000256" key="6">
    <source>
        <dbReference type="ARBA" id="ARBA00022840"/>
    </source>
</evidence>
<feature type="domain" description="ABC transmembrane type-1" evidence="13">
    <location>
        <begin position="25"/>
        <end position="307"/>
    </location>
</feature>
<dbReference type="GO" id="GO:0016887">
    <property type="term" value="F:ATP hydrolysis activity"/>
    <property type="evidence" value="ECO:0007669"/>
    <property type="project" value="InterPro"/>
</dbReference>
<keyword evidence="2" id="KW-0813">Transport</keyword>
<evidence type="ECO:0000256" key="7">
    <source>
        <dbReference type="ARBA" id="ARBA00022967"/>
    </source>
</evidence>
<dbReference type="EMBL" id="CP107246">
    <property type="protein sequence ID" value="WIM05068.1"/>
    <property type="molecule type" value="Genomic_DNA"/>
</dbReference>
<dbReference type="KEGG" id="npv:OHM77_10225"/>
<sequence>MTPPTPRGLYLRLLGYVRPYWRTFALAVMGLALMAATEPLFPALLKPLLDKGFAGKPREDLYLVPLAIVAIFLVRGIFGYVATYCMSWVSNRVIADLRDALFARIVRLPTAYLEVHPSSRLMTRVIYDVAGVAGATTTALTTLIKDSLTVVGLLSWLLWLNWRLTLVMAVVGPLAALVVRAFSSRLRASNRAGQRGMAVMTQALQETIDGHKLVKVYGGEAQEIARFGRVNNDLRRQAMRQTIAAAATVPIIQLLAAIALAVVVYIALLQSSAAQTSVGGFVSFITAMLMLLSPMKRLADVNNPLQQGLISAESVFAFLDEPGEEDHGTAALGRATGRIEFRQVSFRYASAARDALSRINLVVEPGQTVALVGASGGGKTTLANLLPRFHRPTEGGILIDGTDIGTATLASLRANIALVSQDVVLFDDTVAANIAYGQTGNVSRAAVEAAARAAHAHDFIAALPQGYDTLIGENGTRLSGGQRQRLAIARALLKNAPILILDEATSALDTESERHVQAALEALMQGRTTLVIAHRLSTIEHADRIVVLDRGRIVESGRHAELLAKNGAYAHLYRLQFAEST</sequence>
<keyword evidence="8 11" id="KW-1133">Transmembrane helix</keyword>
<dbReference type="PANTHER" id="PTHR43394">
    <property type="entry name" value="ATP-DEPENDENT PERMEASE MDL1, MITOCHONDRIAL"/>
    <property type="match status" value="1"/>
</dbReference>
<keyword evidence="10 11" id="KW-0472">Membrane</keyword>
<keyword evidence="3" id="KW-1003">Cell membrane</keyword>
<evidence type="ECO:0000256" key="10">
    <source>
        <dbReference type="ARBA" id="ARBA00023136"/>
    </source>
</evidence>
<evidence type="ECO:0000256" key="8">
    <source>
        <dbReference type="ARBA" id="ARBA00022989"/>
    </source>
</evidence>
<dbReference type="Proteomes" id="UP001234916">
    <property type="component" value="Chromosome"/>
</dbReference>
<keyword evidence="9" id="KW-0445">Lipid transport</keyword>
<keyword evidence="6" id="KW-0067">ATP-binding</keyword>
<evidence type="ECO:0000256" key="1">
    <source>
        <dbReference type="ARBA" id="ARBA00004651"/>
    </source>
</evidence>
<dbReference type="GO" id="GO:0015421">
    <property type="term" value="F:ABC-type oligopeptide transporter activity"/>
    <property type="evidence" value="ECO:0007669"/>
    <property type="project" value="TreeGrafter"/>
</dbReference>
<evidence type="ECO:0000259" key="12">
    <source>
        <dbReference type="PROSITE" id="PS50893"/>
    </source>
</evidence>
<dbReference type="Pfam" id="PF00005">
    <property type="entry name" value="ABC_tran"/>
    <property type="match status" value="1"/>
</dbReference>
<evidence type="ECO:0000256" key="9">
    <source>
        <dbReference type="ARBA" id="ARBA00023055"/>
    </source>
</evidence>
<evidence type="ECO:0000259" key="13">
    <source>
        <dbReference type="PROSITE" id="PS50929"/>
    </source>
</evidence>
<dbReference type="PROSITE" id="PS50893">
    <property type="entry name" value="ABC_TRANSPORTER_2"/>
    <property type="match status" value="1"/>
</dbReference>
<dbReference type="PROSITE" id="PS00211">
    <property type="entry name" value="ABC_TRANSPORTER_1"/>
    <property type="match status" value="1"/>
</dbReference>
<dbReference type="NCBIfam" id="TIGR02203">
    <property type="entry name" value="MsbA_lipidA"/>
    <property type="match status" value="1"/>
</dbReference>
<feature type="transmembrane region" description="Helical" evidence="11">
    <location>
        <begin position="125"/>
        <end position="144"/>
    </location>
</feature>
<feature type="transmembrane region" description="Helical" evidence="11">
    <location>
        <begin position="20"/>
        <end position="41"/>
    </location>
</feature>
<dbReference type="AlphaFoldDB" id="A0AA49IXJ3"/>
<keyword evidence="7" id="KW-1278">Translocase</keyword>
<protein>
    <submittedName>
        <fullName evidence="14">Lipid A export permease/ATP-binding protein MsbA</fullName>
    </submittedName>
</protein>
<evidence type="ECO:0000256" key="5">
    <source>
        <dbReference type="ARBA" id="ARBA00022741"/>
    </source>
</evidence>
<proteinExistence type="predicted"/>
<dbReference type="InterPro" id="IPR039421">
    <property type="entry name" value="Type_1_exporter"/>
</dbReference>
<dbReference type="InterPro" id="IPR011917">
    <property type="entry name" value="ABC_transpr_lipidA"/>
</dbReference>
<dbReference type="CDD" id="cd18552">
    <property type="entry name" value="ABC_6TM_MsbA_like"/>
    <property type="match status" value="1"/>
</dbReference>
<dbReference type="SUPFAM" id="SSF90123">
    <property type="entry name" value="ABC transporter transmembrane region"/>
    <property type="match status" value="1"/>
</dbReference>
<dbReference type="InterPro" id="IPR027417">
    <property type="entry name" value="P-loop_NTPase"/>
</dbReference>
<accession>A0AA49IXJ3</accession>
<name>A0AA49IXJ3_9PROT</name>
<dbReference type="InterPro" id="IPR003593">
    <property type="entry name" value="AAA+_ATPase"/>
</dbReference>
<evidence type="ECO:0000256" key="2">
    <source>
        <dbReference type="ARBA" id="ARBA00022448"/>
    </source>
</evidence>
<dbReference type="GO" id="GO:0005524">
    <property type="term" value="F:ATP binding"/>
    <property type="evidence" value="ECO:0007669"/>
    <property type="project" value="UniProtKB-KW"/>
</dbReference>
<evidence type="ECO:0000256" key="11">
    <source>
        <dbReference type="SAM" id="Phobius"/>
    </source>
</evidence>
<keyword evidence="4 11" id="KW-0812">Transmembrane</keyword>
<dbReference type="GO" id="GO:0005886">
    <property type="term" value="C:plasma membrane"/>
    <property type="evidence" value="ECO:0007669"/>
    <property type="project" value="UniProtKB-SubCell"/>
</dbReference>
<gene>
    <name evidence="14" type="primary">msbA</name>
    <name evidence="14" type="ORF">OHM77_10225</name>
</gene>
<dbReference type="PANTHER" id="PTHR43394:SF1">
    <property type="entry name" value="ATP-BINDING CASSETTE SUB-FAMILY B MEMBER 10, MITOCHONDRIAL"/>
    <property type="match status" value="1"/>
</dbReference>
<dbReference type="InterPro" id="IPR036640">
    <property type="entry name" value="ABC1_TM_sf"/>
</dbReference>
<dbReference type="FunFam" id="3.40.50.300:FF:000221">
    <property type="entry name" value="Multidrug ABC transporter ATP-binding protein"/>
    <property type="match status" value="1"/>
</dbReference>
<dbReference type="Gene3D" id="1.20.1560.10">
    <property type="entry name" value="ABC transporter type 1, transmembrane domain"/>
    <property type="match status" value="1"/>
</dbReference>
<reference evidence="14" key="1">
    <citation type="journal article" date="2023" name="Nat. Microbiol.">
        <title>Enrichment and characterization of a nitric oxide-reducing microbial community in a continuous bioreactor.</title>
        <authorList>
            <person name="Garrido-Amador P."/>
            <person name="Stortenbeker N."/>
            <person name="Wessels H.J.C.T."/>
            <person name="Speth D.R."/>
            <person name="Garcia-Heredia I."/>
            <person name="Kartal B."/>
        </authorList>
    </citation>
    <scope>NUCLEOTIDE SEQUENCE</scope>
    <source>
        <strain evidence="14">MAG1</strain>
    </source>
</reference>
<dbReference type="GO" id="GO:0034040">
    <property type="term" value="F:ATPase-coupled lipid transmembrane transporter activity"/>
    <property type="evidence" value="ECO:0007669"/>
    <property type="project" value="InterPro"/>
</dbReference>
<evidence type="ECO:0000256" key="3">
    <source>
        <dbReference type="ARBA" id="ARBA00022475"/>
    </source>
</evidence>
<evidence type="ECO:0000313" key="14">
    <source>
        <dbReference type="EMBL" id="WIM05068.1"/>
    </source>
</evidence>
<evidence type="ECO:0000256" key="4">
    <source>
        <dbReference type="ARBA" id="ARBA00022692"/>
    </source>
</evidence>
<dbReference type="PROSITE" id="PS50929">
    <property type="entry name" value="ABC_TM1F"/>
    <property type="match status" value="1"/>
</dbReference>
<keyword evidence="5" id="KW-0547">Nucleotide-binding</keyword>
<feature type="domain" description="ABC transporter" evidence="12">
    <location>
        <begin position="339"/>
        <end position="575"/>
    </location>
</feature>
<organism evidence="14">
    <name type="scientific">Candidatus Nitricoxidivorans perseverans</name>
    <dbReference type="NCBI Taxonomy" id="2975601"/>
    <lineage>
        <taxon>Bacteria</taxon>
        <taxon>Pseudomonadati</taxon>
        <taxon>Pseudomonadota</taxon>
        <taxon>Betaproteobacteria</taxon>
        <taxon>Nitrosomonadales</taxon>
        <taxon>Sterolibacteriaceae</taxon>
        <taxon>Candidatus Nitricoxidivorans</taxon>
    </lineage>
</organism>
<dbReference type="SMART" id="SM00382">
    <property type="entry name" value="AAA"/>
    <property type="match status" value="1"/>
</dbReference>
<feature type="transmembrane region" description="Helical" evidence="11">
    <location>
        <begin position="243"/>
        <end position="268"/>
    </location>
</feature>
<feature type="transmembrane region" description="Helical" evidence="11">
    <location>
        <begin position="274"/>
        <end position="292"/>
    </location>
</feature>
<feature type="transmembrane region" description="Helical" evidence="11">
    <location>
        <begin position="61"/>
        <end position="82"/>
    </location>
</feature>
<feature type="transmembrane region" description="Helical" evidence="11">
    <location>
        <begin position="164"/>
        <end position="182"/>
    </location>
</feature>
<dbReference type="InterPro" id="IPR017871">
    <property type="entry name" value="ABC_transporter-like_CS"/>
</dbReference>
<dbReference type="Gene3D" id="3.40.50.300">
    <property type="entry name" value="P-loop containing nucleotide triphosphate hydrolases"/>
    <property type="match status" value="1"/>
</dbReference>
<dbReference type="SUPFAM" id="SSF52540">
    <property type="entry name" value="P-loop containing nucleoside triphosphate hydrolases"/>
    <property type="match status" value="1"/>
</dbReference>
<dbReference type="InterPro" id="IPR011527">
    <property type="entry name" value="ABC1_TM_dom"/>
</dbReference>
<comment type="subcellular location">
    <subcellularLocation>
        <location evidence="1">Cell membrane</location>
        <topology evidence="1">Multi-pass membrane protein</topology>
    </subcellularLocation>
</comment>